<organism evidence="1 2">
    <name type="scientific">Salix dunnii</name>
    <dbReference type="NCBI Taxonomy" id="1413687"/>
    <lineage>
        <taxon>Eukaryota</taxon>
        <taxon>Viridiplantae</taxon>
        <taxon>Streptophyta</taxon>
        <taxon>Embryophyta</taxon>
        <taxon>Tracheophyta</taxon>
        <taxon>Spermatophyta</taxon>
        <taxon>Magnoliopsida</taxon>
        <taxon>eudicotyledons</taxon>
        <taxon>Gunneridae</taxon>
        <taxon>Pentapetalae</taxon>
        <taxon>rosids</taxon>
        <taxon>fabids</taxon>
        <taxon>Malpighiales</taxon>
        <taxon>Salicaceae</taxon>
        <taxon>Saliceae</taxon>
        <taxon>Salix</taxon>
    </lineage>
</organism>
<proteinExistence type="predicted"/>
<dbReference type="EMBL" id="JADGMS010000001">
    <property type="protein sequence ID" value="KAF9690319.1"/>
    <property type="molecule type" value="Genomic_DNA"/>
</dbReference>
<keyword evidence="2" id="KW-1185">Reference proteome</keyword>
<evidence type="ECO:0000313" key="1">
    <source>
        <dbReference type="EMBL" id="KAF9690319.1"/>
    </source>
</evidence>
<dbReference type="AlphaFoldDB" id="A0A835ND36"/>
<comment type="caution">
    <text evidence="1">The sequence shown here is derived from an EMBL/GenBank/DDBJ whole genome shotgun (WGS) entry which is preliminary data.</text>
</comment>
<dbReference type="OrthoDB" id="331602at2759"/>
<gene>
    <name evidence="1" type="ORF">SADUNF_Sadunf01G0183200</name>
</gene>
<name>A0A835ND36_9ROSI</name>
<protein>
    <submittedName>
        <fullName evidence="1">Uncharacterized protein</fullName>
    </submittedName>
</protein>
<sequence>METTGKGEISAITVPESSWLEQLRGGCDADSNIQKVLQELRSGTLSSKHFEERNGYLFYKGRLTIPAANGLREQIVMDEHQRSNGIPVIRCTLQSVYAQRDDEKLEF</sequence>
<dbReference type="Proteomes" id="UP000657918">
    <property type="component" value="Unassembled WGS sequence"/>
</dbReference>
<reference evidence="1 2" key="1">
    <citation type="submission" date="2020-10" db="EMBL/GenBank/DDBJ databases">
        <title>Plant Genome Project.</title>
        <authorList>
            <person name="Zhang R.-G."/>
        </authorList>
    </citation>
    <scope>NUCLEOTIDE SEQUENCE [LARGE SCALE GENOMIC DNA]</scope>
    <source>
        <strain evidence="1">FAFU-HL-1</strain>
        <tissue evidence="1">Leaf</tissue>
    </source>
</reference>
<accession>A0A835ND36</accession>
<evidence type="ECO:0000313" key="2">
    <source>
        <dbReference type="Proteomes" id="UP000657918"/>
    </source>
</evidence>